<dbReference type="EMBL" id="NGFN01000272">
    <property type="protein sequence ID" value="OUC96370.1"/>
    <property type="molecule type" value="Genomic_DNA"/>
</dbReference>
<comment type="caution">
    <text evidence="1">The sequence shown here is derived from an EMBL/GenBank/DDBJ whole genome shotgun (WGS) entry which is preliminary data.</text>
</comment>
<organism evidence="1 2">
    <name type="scientific">Streptomyces swartbergensis</name>
    <dbReference type="NCBI Taxonomy" id="487165"/>
    <lineage>
        <taxon>Bacteria</taxon>
        <taxon>Bacillati</taxon>
        <taxon>Actinomycetota</taxon>
        <taxon>Actinomycetes</taxon>
        <taxon>Kitasatosporales</taxon>
        <taxon>Streptomycetaceae</taxon>
        <taxon>Streptomyces</taxon>
    </lineage>
</organism>
<feature type="non-terminal residue" evidence="1">
    <location>
        <position position="77"/>
    </location>
</feature>
<protein>
    <recommendedName>
        <fullName evidence="3">PBS lyase</fullName>
    </recommendedName>
</protein>
<evidence type="ECO:0000313" key="2">
    <source>
        <dbReference type="Proteomes" id="UP000195105"/>
    </source>
</evidence>
<name>A0A2C9ZM86_9ACTN</name>
<sequence>MFRGIDEVDWASLRHAYGSAEDVPGLLRGLASADPAEQETALDRMYGAVHHQGGVYDSTLACVPFLLALAVREEVRD</sequence>
<accession>A0A2C9ZM86</accession>
<dbReference type="AlphaFoldDB" id="A0A2C9ZM86"/>
<reference evidence="1 2" key="1">
    <citation type="submission" date="2017-05" db="EMBL/GenBank/DDBJ databases">
        <title>Biotechnological potential of actinobacteria isolated from South African environments.</title>
        <authorList>
            <person name="Le Roes-Hill M."/>
            <person name="Prins A."/>
            <person name="Durrell K.A."/>
        </authorList>
    </citation>
    <scope>NUCLEOTIDE SEQUENCE [LARGE SCALE GENOMIC DNA]</scope>
    <source>
        <strain evidence="1 2">HMC13</strain>
    </source>
</reference>
<keyword evidence="2" id="KW-1185">Reference proteome</keyword>
<evidence type="ECO:0008006" key="3">
    <source>
        <dbReference type="Google" id="ProtNLM"/>
    </source>
</evidence>
<gene>
    <name evidence="1" type="ORF">CA983_31985</name>
</gene>
<proteinExistence type="predicted"/>
<dbReference type="Proteomes" id="UP000195105">
    <property type="component" value="Unassembled WGS sequence"/>
</dbReference>
<evidence type="ECO:0000313" key="1">
    <source>
        <dbReference type="EMBL" id="OUC96370.1"/>
    </source>
</evidence>